<dbReference type="Proteomes" id="UP000012118">
    <property type="component" value="Unassembled WGS sequence"/>
</dbReference>
<accession>M6QAA9</accession>
<reference evidence="1 2" key="1">
    <citation type="submission" date="2013-01" db="EMBL/GenBank/DDBJ databases">
        <authorList>
            <person name="Harkins D.M."/>
            <person name="Durkin A.S."/>
            <person name="Brinkac L.M."/>
            <person name="Haft D.H."/>
            <person name="Selengut J.D."/>
            <person name="Sanka R."/>
            <person name="DePew J."/>
            <person name="Purushe J."/>
            <person name="Chanthongthip A."/>
            <person name="Lattana O."/>
            <person name="Phetsouvanh R."/>
            <person name="Newton P.N."/>
            <person name="Vinetz J.M."/>
            <person name="Sutton G.G."/>
            <person name="Nierman W.C."/>
            <person name="Fouts D.E."/>
        </authorList>
    </citation>
    <scope>NUCLEOTIDE SEQUENCE [LARGE SCALE GENOMIC DNA]</scope>
    <source>
        <strain evidence="1 2">UI 13098</strain>
    </source>
</reference>
<comment type="caution">
    <text evidence="1">The sequence shown here is derived from an EMBL/GenBank/DDBJ whole genome shotgun (WGS) entry which is preliminary data.</text>
</comment>
<gene>
    <name evidence="1" type="ORF">LEP1GSC108_0016</name>
</gene>
<keyword evidence="2" id="KW-1185">Reference proteome</keyword>
<dbReference type="AlphaFoldDB" id="M6QAA9"/>
<name>M6QAA9_9LEPT</name>
<evidence type="ECO:0000313" key="1">
    <source>
        <dbReference type="EMBL" id="EMN89523.1"/>
    </source>
</evidence>
<organism evidence="1 2">
    <name type="scientific">Leptospira weilii str. UI 13098</name>
    <dbReference type="NCBI Taxonomy" id="1088542"/>
    <lineage>
        <taxon>Bacteria</taxon>
        <taxon>Pseudomonadati</taxon>
        <taxon>Spirochaetota</taxon>
        <taxon>Spirochaetia</taxon>
        <taxon>Leptospirales</taxon>
        <taxon>Leptospiraceae</taxon>
        <taxon>Leptospira</taxon>
    </lineage>
</organism>
<protein>
    <submittedName>
        <fullName evidence="1">Uncharacterized protein</fullName>
    </submittedName>
</protein>
<evidence type="ECO:0000313" key="2">
    <source>
        <dbReference type="Proteomes" id="UP000012118"/>
    </source>
</evidence>
<dbReference type="RefSeq" id="WP_004503660.1">
    <property type="nucleotide sequence ID" value="NZ_AHNU02000053.1"/>
</dbReference>
<sequence>MSEHFRHHPEVLRIRALLTEALYFQKLSHRVFDELFQNIDRTYVDRDRLLEFVVKENLLGDYEKFLQHGGQGLEP</sequence>
<proteinExistence type="predicted"/>
<dbReference type="EMBL" id="AHNU02000053">
    <property type="protein sequence ID" value="EMN89523.1"/>
    <property type="molecule type" value="Genomic_DNA"/>
</dbReference>